<accession>A0A1E1VXT7</accession>
<feature type="chain" id="PRO_5009115026" description="Lipid-binding serum glycoprotein N-terminal domain-containing protein" evidence="1">
    <location>
        <begin position="18"/>
        <end position="228"/>
    </location>
</feature>
<proteinExistence type="predicted"/>
<evidence type="ECO:0008006" key="3">
    <source>
        <dbReference type="Google" id="ProtNLM"/>
    </source>
</evidence>
<name>A0A1E1VXT7_PECGO</name>
<dbReference type="OrthoDB" id="7759717at2759"/>
<dbReference type="AlphaFoldDB" id="A0A1E1VXT7"/>
<organism evidence="2">
    <name type="scientific">Pectinophora gossypiella</name>
    <name type="common">Cotton pink bollworm</name>
    <name type="synonym">Depressaria gossypiella</name>
    <dbReference type="NCBI Taxonomy" id="13191"/>
    <lineage>
        <taxon>Eukaryota</taxon>
        <taxon>Metazoa</taxon>
        <taxon>Ecdysozoa</taxon>
        <taxon>Arthropoda</taxon>
        <taxon>Hexapoda</taxon>
        <taxon>Insecta</taxon>
        <taxon>Pterygota</taxon>
        <taxon>Neoptera</taxon>
        <taxon>Endopterygota</taxon>
        <taxon>Lepidoptera</taxon>
        <taxon>Glossata</taxon>
        <taxon>Ditrysia</taxon>
        <taxon>Gelechioidea</taxon>
        <taxon>Gelechiidae</taxon>
        <taxon>Apatetrinae</taxon>
        <taxon>Pectinophora</taxon>
    </lineage>
</organism>
<reference evidence="2" key="1">
    <citation type="submission" date="2015-09" db="EMBL/GenBank/DDBJ databases">
        <title>De novo assembly of Pectinophora gossypiella (Pink Bollworm) gut transcriptome.</title>
        <authorList>
            <person name="Tassone E.E."/>
        </authorList>
    </citation>
    <scope>NUCLEOTIDE SEQUENCE</scope>
</reference>
<sequence length="228" mass="26210">MKYFFLSVVLVVPSVCATWGDRARYDNFTEYFPNLIQETVYELERREWSNLRIDDIPVNISERIYDQNFEGTVNFNNGFLVSIQNIDLIDATQTFFTASTSRITTGSMTGNLRFSDVVVGFDVIAHLEDQGTQRFTATFLYHTINYNIRVAKNLHTDEITVTIDQNNLSGTGNFLIFMPDNDIADVLTRYYTMWSVDTSVTRWGTAIIRPIIEELIPKLGFPNVCFNC</sequence>
<feature type="signal peptide" evidence="1">
    <location>
        <begin position="1"/>
        <end position="17"/>
    </location>
</feature>
<evidence type="ECO:0000313" key="2">
    <source>
        <dbReference type="EMBL" id="JAT79527.1"/>
    </source>
</evidence>
<protein>
    <recommendedName>
        <fullName evidence="3">Lipid-binding serum glycoprotein N-terminal domain-containing protein</fullName>
    </recommendedName>
</protein>
<keyword evidence="1" id="KW-0732">Signal</keyword>
<evidence type="ECO:0000256" key="1">
    <source>
        <dbReference type="SAM" id="SignalP"/>
    </source>
</evidence>
<dbReference type="EMBL" id="GDQN01011527">
    <property type="protein sequence ID" value="JAT79527.1"/>
    <property type="molecule type" value="Transcribed_RNA"/>
</dbReference>
<gene>
    <name evidence="2" type="ORF">g.11150</name>
</gene>